<proteinExistence type="predicted"/>
<evidence type="ECO:0000313" key="2">
    <source>
        <dbReference type="EMBL" id="KAJ7389524.1"/>
    </source>
</evidence>
<feature type="compositionally biased region" description="Basic and acidic residues" evidence="1">
    <location>
        <begin position="141"/>
        <end position="152"/>
    </location>
</feature>
<organism evidence="2 3">
    <name type="scientific">Desmophyllum pertusum</name>
    <dbReference type="NCBI Taxonomy" id="174260"/>
    <lineage>
        <taxon>Eukaryota</taxon>
        <taxon>Metazoa</taxon>
        <taxon>Cnidaria</taxon>
        <taxon>Anthozoa</taxon>
        <taxon>Hexacorallia</taxon>
        <taxon>Scleractinia</taxon>
        <taxon>Caryophylliina</taxon>
        <taxon>Caryophylliidae</taxon>
        <taxon>Desmophyllum</taxon>
    </lineage>
</organism>
<feature type="region of interest" description="Disordered" evidence="1">
    <location>
        <begin position="67"/>
        <end position="160"/>
    </location>
</feature>
<feature type="region of interest" description="Disordered" evidence="1">
    <location>
        <begin position="215"/>
        <end position="330"/>
    </location>
</feature>
<keyword evidence="3" id="KW-1185">Reference proteome</keyword>
<comment type="caution">
    <text evidence="2">The sequence shown here is derived from an EMBL/GenBank/DDBJ whole genome shotgun (WGS) entry which is preliminary data.</text>
</comment>
<feature type="compositionally biased region" description="Basic and acidic residues" evidence="1">
    <location>
        <begin position="1"/>
        <end position="11"/>
    </location>
</feature>
<protein>
    <submittedName>
        <fullName evidence="2">Uncharacterized protein</fullName>
    </submittedName>
</protein>
<evidence type="ECO:0000256" key="1">
    <source>
        <dbReference type="SAM" id="MobiDB-lite"/>
    </source>
</evidence>
<dbReference type="AlphaFoldDB" id="A0A9W9ZYI6"/>
<dbReference type="Proteomes" id="UP001163046">
    <property type="component" value="Unassembled WGS sequence"/>
</dbReference>
<feature type="compositionally biased region" description="Polar residues" evidence="1">
    <location>
        <begin position="14"/>
        <end position="24"/>
    </location>
</feature>
<feature type="region of interest" description="Disordered" evidence="1">
    <location>
        <begin position="1"/>
        <end position="28"/>
    </location>
</feature>
<name>A0A9W9ZYI6_9CNID</name>
<reference evidence="2" key="1">
    <citation type="submission" date="2023-01" db="EMBL/GenBank/DDBJ databases">
        <title>Genome assembly of the deep-sea coral Lophelia pertusa.</title>
        <authorList>
            <person name="Herrera S."/>
            <person name="Cordes E."/>
        </authorList>
    </citation>
    <scope>NUCLEOTIDE SEQUENCE</scope>
    <source>
        <strain evidence="2">USNM1676648</strain>
        <tissue evidence="2">Polyp</tissue>
    </source>
</reference>
<dbReference type="EMBL" id="MU825430">
    <property type="protein sequence ID" value="KAJ7389524.1"/>
    <property type="molecule type" value="Genomic_DNA"/>
</dbReference>
<accession>A0A9W9ZYI6</accession>
<gene>
    <name evidence="2" type="ORF">OS493_030909</name>
</gene>
<feature type="compositionally biased region" description="Polar residues" evidence="1">
    <location>
        <begin position="114"/>
        <end position="124"/>
    </location>
</feature>
<sequence>MSSHDSKEPVERIGSSTTKRISTLNEHEDHILRRRINAYQKIHNKEIAGVSSKLDEIRESMKALATDPLYGTHALNDVETSEGVRPSRSPVPPNGQKTKLRRTQSFPEVPDGGSNASSAKTSSFPALKGGEHHVTRYAGKSGERTALDDVPKSRGWSIGSPQIHDNAVQIVRETSDWQELGHKKLERCKTAPVAMLQPLLKTTPEMMRKKIHISTSNRHNNDDITTRGGLPSPRVGDASSRMRTQQADSGSILLRPKTTPDAQPVINFKLASPPRDSKKPASRFPAKRVPPAKTEPNDDAFAFSRGKNVHGHKSSNKGIDANKLSDKEHSIEDLKHCRYLRFSKESQESNRI</sequence>
<dbReference type="OrthoDB" id="5966461at2759"/>
<evidence type="ECO:0000313" key="3">
    <source>
        <dbReference type="Proteomes" id="UP001163046"/>
    </source>
</evidence>